<dbReference type="GO" id="GO:0006891">
    <property type="term" value="P:intra-Golgi vesicle-mediated transport"/>
    <property type="evidence" value="ECO:0007669"/>
    <property type="project" value="TreeGrafter"/>
</dbReference>
<dbReference type="GO" id="GO:0005524">
    <property type="term" value="F:ATP binding"/>
    <property type="evidence" value="ECO:0007669"/>
    <property type="project" value="UniProtKB-UniRule"/>
</dbReference>
<dbReference type="Gene3D" id="3.10.330.10">
    <property type="match status" value="1"/>
</dbReference>
<evidence type="ECO:0000259" key="8">
    <source>
        <dbReference type="SMART" id="SM00382"/>
    </source>
</evidence>
<organism evidence="9 10">
    <name type="scientific">Perkinsus olseni</name>
    <name type="common">Perkinsus atlanticus</name>
    <dbReference type="NCBI Taxonomy" id="32597"/>
    <lineage>
        <taxon>Eukaryota</taxon>
        <taxon>Sar</taxon>
        <taxon>Alveolata</taxon>
        <taxon>Perkinsozoa</taxon>
        <taxon>Perkinsea</taxon>
        <taxon>Perkinsida</taxon>
        <taxon>Perkinsidae</taxon>
        <taxon>Perkinsus</taxon>
    </lineage>
</organism>
<proteinExistence type="inferred from homology"/>
<dbReference type="Pfam" id="PF17862">
    <property type="entry name" value="AAA_lid_3"/>
    <property type="match status" value="1"/>
</dbReference>
<keyword evidence="4 6" id="KW-0067">ATP-binding</keyword>
<dbReference type="FunFam" id="3.40.50.300:FF:000166">
    <property type="entry name" value="vesicle-fusing ATPase isoform X1"/>
    <property type="match status" value="1"/>
</dbReference>
<dbReference type="SMART" id="SM00382">
    <property type="entry name" value="AAA"/>
    <property type="match status" value="2"/>
</dbReference>
<comment type="similarity">
    <text evidence="1 6">Belongs to the AAA ATPase family.</text>
</comment>
<evidence type="ECO:0000256" key="4">
    <source>
        <dbReference type="ARBA" id="ARBA00022840"/>
    </source>
</evidence>
<dbReference type="Gene3D" id="2.40.40.20">
    <property type="match status" value="1"/>
</dbReference>
<evidence type="ECO:0000256" key="3">
    <source>
        <dbReference type="ARBA" id="ARBA00022741"/>
    </source>
</evidence>
<dbReference type="SUPFAM" id="SSF54585">
    <property type="entry name" value="Cdc48 domain 2-like"/>
    <property type="match status" value="1"/>
</dbReference>
<dbReference type="PANTHER" id="PTHR23078">
    <property type="entry name" value="VESICULAR-FUSION PROTEIN NSF"/>
    <property type="match status" value="1"/>
</dbReference>
<dbReference type="FunFam" id="3.40.50.300:FF:000154">
    <property type="entry name" value="Vesicle-fusing ATPase 1"/>
    <property type="match status" value="1"/>
</dbReference>
<dbReference type="PROSITE" id="PS00674">
    <property type="entry name" value="AAA"/>
    <property type="match status" value="1"/>
</dbReference>
<dbReference type="PANTHER" id="PTHR23078:SF3">
    <property type="entry name" value="VESICLE-FUSING ATPASE"/>
    <property type="match status" value="1"/>
</dbReference>
<reference evidence="9 10" key="1">
    <citation type="submission" date="2020-04" db="EMBL/GenBank/DDBJ databases">
        <title>Perkinsus olseni comparative genomics.</title>
        <authorList>
            <person name="Bogema D.R."/>
        </authorList>
    </citation>
    <scope>NUCLEOTIDE SEQUENCE [LARGE SCALE GENOMIC DNA]</scope>
    <source>
        <strain evidence="9">00978-12</strain>
    </source>
</reference>
<dbReference type="InterPro" id="IPR039812">
    <property type="entry name" value="Vesicle-fus_ATPase"/>
</dbReference>
<gene>
    <name evidence="9" type="ORF">FOZ60_005997</name>
</gene>
<dbReference type="Pfam" id="PF00004">
    <property type="entry name" value="AAA"/>
    <property type="match status" value="2"/>
</dbReference>
<comment type="function">
    <text evidence="6">Required for vesicle-mediated transport. Catalyzes the fusion of transport vesicles within the Golgi cisternae. Is also required for transport from the endoplasmic reticulum to the Golgi stack. Seems to function as a fusion protein required for the delivery of cargo proteins to all compartments of the Golgi stack independent of vesicle origin.</text>
</comment>
<dbReference type="EMBL" id="JABANP010000246">
    <property type="protein sequence ID" value="KAF4685849.1"/>
    <property type="molecule type" value="Genomic_DNA"/>
</dbReference>
<feature type="domain" description="AAA+ ATPase" evidence="8">
    <location>
        <begin position="271"/>
        <end position="402"/>
    </location>
</feature>
<protein>
    <recommendedName>
        <fullName evidence="6">Vesicle-fusing ATPase</fullName>
        <ecNumber evidence="6">3.6.4.6</ecNumber>
    </recommendedName>
</protein>
<dbReference type="GO" id="GO:0035494">
    <property type="term" value="P:SNARE complex disassembly"/>
    <property type="evidence" value="ECO:0007669"/>
    <property type="project" value="InterPro"/>
</dbReference>
<keyword evidence="3 6" id="KW-0547">Nucleotide-binding</keyword>
<evidence type="ECO:0000256" key="7">
    <source>
        <dbReference type="SAM" id="MobiDB-lite"/>
    </source>
</evidence>
<keyword evidence="2 6" id="KW-0813">Transport</keyword>
<dbReference type="InterPro" id="IPR003960">
    <property type="entry name" value="ATPase_AAA_CS"/>
</dbReference>
<evidence type="ECO:0000313" key="10">
    <source>
        <dbReference type="Proteomes" id="UP000541610"/>
    </source>
</evidence>
<accession>A0A7J6NPP3</accession>
<keyword evidence="6" id="KW-0931">ER-Golgi transport</keyword>
<comment type="catalytic activity">
    <reaction evidence="6">
        <text>ATP + H2O = ADP + phosphate + H(+)</text>
        <dbReference type="Rhea" id="RHEA:13065"/>
        <dbReference type="ChEBI" id="CHEBI:15377"/>
        <dbReference type="ChEBI" id="CHEBI:15378"/>
        <dbReference type="ChEBI" id="CHEBI:30616"/>
        <dbReference type="ChEBI" id="CHEBI:43474"/>
        <dbReference type="ChEBI" id="CHEBI:456216"/>
        <dbReference type="EC" id="3.6.4.6"/>
    </reaction>
</comment>
<dbReference type="Gene3D" id="1.10.8.60">
    <property type="match status" value="1"/>
</dbReference>
<dbReference type="GO" id="GO:0046872">
    <property type="term" value="F:metal ion binding"/>
    <property type="evidence" value="ECO:0007669"/>
    <property type="project" value="UniProtKB-UniRule"/>
</dbReference>
<dbReference type="CDD" id="cd00009">
    <property type="entry name" value="AAA"/>
    <property type="match status" value="1"/>
</dbReference>
<evidence type="ECO:0000313" key="9">
    <source>
        <dbReference type="EMBL" id="KAF4685849.1"/>
    </source>
</evidence>
<keyword evidence="6" id="KW-0460">Magnesium</keyword>
<keyword evidence="6" id="KW-0479">Metal-binding</keyword>
<keyword evidence="6" id="KW-0963">Cytoplasm</keyword>
<keyword evidence="6" id="KW-0378">Hydrolase</keyword>
<comment type="caution">
    <text evidence="9">The sequence shown here is derived from an EMBL/GenBank/DDBJ whole genome shotgun (WGS) entry which is preliminary data.</text>
</comment>
<dbReference type="InterPro" id="IPR029067">
    <property type="entry name" value="CDC48_domain_2-like_sf"/>
</dbReference>
<dbReference type="InterPro" id="IPR041569">
    <property type="entry name" value="AAA_lid_3"/>
</dbReference>
<dbReference type="GO" id="GO:0005795">
    <property type="term" value="C:Golgi stack"/>
    <property type="evidence" value="ECO:0007669"/>
    <property type="project" value="TreeGrafter"/>
</dbReference>
<dbReference type="AlphaFoldDB" id="A0A7J6NPP3"/>
<dbReference type="GO" id="GO:0043001">
    <property type="term" value="P:Golgi to plasma membrane protein transport"/>
    <property type="evidence" value="ECO:0007669"/>
    <property type="project" value="TreeGrafter"/>
</dbReference>
<dbReference type="Gene3D" id="3.40.50.300">
    <property type="entry name" value="P-loop containing nucleotide triphosphate hydrolases"/>
    <property type="match status" value="2"/>
</dbReference>
<comment type="subcellular location">
    <subcellularLocation>
        <location evidence="6">Cytoplasm</location>
    </subcellularLocation>
</comment>
<dbReference type="GO" id="GO:0016887">
    <property type="term" value="F:ATP hydrolysis activity"/>
    <property type="evidence" value="ECO:0007669"/>
    <property type="project" value="InterPro"/>
</dbReference>
<dbReference type="OrthoDB" id="9982946at2759"/>
<dbReference type="InterPro" id="IPR003959">
    <property type="entry name" value="ATPase_AAA_core"/>
</dbReference>
<sequence length="754" mass="84015">MRAPRFQESAVAPATAQPSLQADSLPGPGTLAFTSRIVLQWWFIDGCSDFRDLLRRGGIDRPEQLPQCFVEVKGFCFTMEPTSRMDQGRLGLNRLQRECARIGLREDVVLTLQPAKSISPMASLKIAIDMYVRGSGRTLDVDADKLIPEFIDRFKGQVFRPHQWLALDYHGQLLKFTIMQATAMRLSPDQEVSDKLGFVAKETEIEFHNGESGTVRVSSSKPIQRQIFAPDFNFEDLGIGGLSKEFADIFRRAFASRVFPPQVVKNLGITHVRGMLLYGPPGTGKTLIARQIAKFLRAREPKIVNGPEILDKYVGQSEAKIRELFADAEEEQKKEGIILSCILSSLMRLMRSADNELLAKIDGVDSLDNILLIGMTNRLDMIDEALLRPGRLEVHVEIGLPDEEGRNEIFNIHTKQMREHGYLGSDVSIPHLANVTQNYSGAEIAGVVRSAASQAFNREVNLNTISTGEIKTKNLEEIKVTANDFELALDEVKPAFGQDTVDLDGCIKYDIVPFCPEVTENISDMDHIINELNSPSGTPQQVLLHGPKGSGKTALAAYMAKKSEFPFVRVVSPEKFVGYGEHGKVTQLAKTFDDAYKSKYACIILDDIETLCEYVRIGPRFSNAVLQALKVLVTRQHPKPDRKLLIIATTASADFVRFTELEDAFSLHMEVPMVTTPAAVKMLLYGRDGYTNEGEVDKIAKSLDMDLGVNTLFMLSELARQYAPGDDVPCDTFMRVLRLRAPRKVAHDSLQGFE</sequence>
<dbReference type="SUPFAM" id="SSF52540">
    <property type="entry name" value="P-loop containing nucleoside triphosphate hydrolases"/>
    <property type="match status" value="2"/>
</dbReference>
<comment type="cofactor">
    <cofactor evidence="6">
        <name>Mg(2+)</name>
        <dbReference type="ChEBI" id="CHEBI:18420"/>
    </cofactor>
    <text evidence="6">Binds 1 Mg(2+) ion per subunit.</text>
</comment>
<keyword evidence="5 6" id="KW-0653">Protein transport</keyword>
<dbReference type="Proteomes" id="UP000541610">
    <property type="component" value="Unassembled WGS sequence"/>
</dbReference>
<feature type="region of interest" description="Disordered" evidence="7">
    <location>
        <begin position="1"/>
        <end position="23"/>
    </location>
</feature>
<dbReference type="EC" id="3.6.4.6" evidence="6"/>
<dbReference type="InterPro" id="IPR027417">
    <property type="entry name" value="P-loop_NTPase"/>
</dbReference>
<feature type="domain" description="AAA+ ATPase" evidence="8">
    <location>
        <begin position="538"/>
        <end position="659"/>
    </location>
</feature>
<evidence type="ECO:0000256" key="6">
    <source>
        <dbReference type="RuleBase" id="RU367045"/>
    </source>
</evidence>
<evidence type="ECO:0000256" key="5">
    <source>
        <dbReference type="ARBA" id="ARBA00022927"/>
    </source>
</evidence>
<evidence type="ECO:0000256" key="2">
    <source>
        <dbReference type="ARBA" id="ARBA00022448"/>
    </source>
</evidence>
<evidence type="ECO:0000256" key="1">
    <source>
        <dbReference type="ARBA" id="ARBA00006914"/>
    </source>
</evidence>
<dbReference type="FunFam" id="1.10.8.60:FF:000127">
    <property type="entry name" value="Vesicular-fusion protein SEC18"/>
    <property type="match status" value="1"/>
</dbReference>
<name>A0A7J6NPP3_PEROL</name>
<dbReference type="InterPro" id="IPR003593">
    <property type="entry name" value="AAA+_ATPase"/>
</dbReference>